<dbReference type="GO" id="GO:0046872">
    <property type="term" value="F:metal ion binding"/>
    <property type="evidence" value="ECO:0007669"/>
    <property type="project" value="UniProtKB-KW"/>
</dbReference>
<dbReference type="Gene3D" id="2.60.120.330">
    <property type="entry name" value="B-lactam Antibiotic, Isopenicillin N Synthase, Chain"/>
    <property type="match status" value="1"/>
</dbReference>
<organism evidence="4 5">
    <name type="scientific">Triangularia verruculosa</name>
    <dbReference type="NCBI Taxonomy" id="2587418"/>
    <lineage>
        <taxon>Eukaryota</taxon>
        <taxon>Fungi</taxon>
        <taxon>Dikarya</taxon>
        <taxon>Ascomycota</taxon>
        <taxon>Pezizomycotina</taxon>
        <taxon>Sordariomycetes</taxon>
        <taxon>Sordariomycetidae</taxon>
        <taxon>Sordariales</taxon>
        <taxon>Podosporaceae</taxon>
        <taxon>Triangularia</taxon>
    </lineage>
</organism>
<name>A0AAN6XDL6_9PEZI</name>
<dbReference type="GO" id="GO:0016491">
    <property type="term" value="F:oxidoreductase activity"/>
    <property type="evidence" value="ECO:0007669"/>
    <property type="project" value="UniProtKB-KW"/>
</dbReference>
<proteinExistence type="inferred from homology"/>
<dbReference type="InterPro" id="IPR050231">
    <property type="entry name" value="Iron_ascorbate_oxido_reductase"/>
</dbReference>
<keyword evidence="2" id="KW-0479">Metal-binding</keyword>
<evidence type="ECO:0000256" key="1">
    <source>
        <dbReference type="ARBA" id="ARBA00008056"/>
    </source>
</evidence>
<evidence type="ECO:0000313" key="5">
    <source>
        <dbReference type="Proteomes" id="UP001303160"/>
    </source>
</evidence>
<evidence type="ECO:0000313" key="4">
    <source>
        <dbReference type="EMBL" id="KAK4196637.1"/>
    </source>
</evidence>
<dbReference type="InterPro" id="IPR027443">
    <property type="entry name" value="IPNS-like_sf"/>
</dbReference>
<protein>
    <recommendedName>
        <fullName evidence="3">Fe2OG dioxygenase domain-containing protein</fullName>
    </recommendedName>
</protein>
<keyword evidence="5" id="KW-1185">Reference proteome</keyword>
<gene>
    <name evidence="4" type="ORF">QBC40DRAFT_286971</name>
</gene>
<evidence type="ECO:0000256" key="2">
    <source>
        <dbReference type="RuleBase" id="RU003682"/>
    </source>
</evidence>
<comment type="caution">
    <text evidence="4">The sequence shown here is derived from an EMBL/GenBank/DDBJ whole genome shotgun (WGS) entry which is preliminary data.</text>
</comment>
<dbReference type="AlphaFoldDB" id="A0AAN6XDL6"/>
<dbReference type="InterPro" id="IPR005123">
    <property type="entry name" value="Oxoglu/Fe-dep_dioxygenase_dom"/>
</dbReference>
<dbReference type="PROSITE" id="PS51471">
    <property type="entry name" value="FE2OG_OXY"/>
    <property type="match status" value="1"/>
</dbReference>
<dbReference type="EMBL" id="MU863980">
    <property type="protein sequence ID" value="KAK4196637.1"/>
    <property type="molecule type" value="Genomic_DNA"/>
</dbReference>
<comment type="similarity">
    <text evidence="1 2">Belongs to the iron/ascorbate-dependent oxidoreductase family.</text>
</comment>
<reference evidence="4" key="2">
    <citation type="submission" date="2023-05" db="EMBL/GenBank/DDBJ databases">
        <authorList>
            <consortium name="Lawrence Berkeley National Laboratory"/>
            <person name="Steindorff A."/>
            <person name="Hensen N."/>
            <person name="Bonometti L."/>
            <person name="Westerberg I."/>
            <person name="Brannstrom I.O."/>
            <person name="Guillou S."/>
            <person name="Cros-Aarteil S."/>
            <person name="Calhoun S."/>
            <person name="Haridas S."/>
            <person name="Kuo A."/>
            <person name="Mondo S."/>
            <person name="Pangilinan J."/>
            <person name="Riley R."/>
            <person name="Labutti K."/>
            <person name="Andreopoulos B."/>
            <person name="Lipzen A."/>
            <person name="Chen C."/>
            <person name="Yanf M."/>
            <person name="Daum C."/>
            <person name="Ng V."/>
            <person name="Clum A."/>
            <person name="Ohm R."/>
            <person name="Martin F."/>
            <person name="Silar P."/>
            <person name="Natvig D."/>
            <person name="Lalanne C."/>
            <person name="Gautier V."/>
            <person name="Ament-Velasquez S.L."/>
            <person name="Kruys A."/>
            <person name="Hutchinson M.I."/>
            <person name="Powell A.J."/>
            <person name="Barry K."/>
            <person name="Miller A.N."/>
            <person name="Grigoriev I.V."/>
            <person name="Debuchy R."/>
            <person name="Gladieux P."/>
            <person name="Thoren M.H."/>
            <person name="Johannesson H."/>
        </authorList>
    </citation>
    <scope>NUCLEOTIDE SEQUENCE</scope>
    <source>
        <strain evidence="4">CBS 315.58</strain>
    </source>
</reference>
<feature type="domain" description="Fe2OG dioxygenase" evidence="3">
    <location>
        <begin position="109"/>
        <end position="209"/>
    </location>
</feature>
<reference evidence="4" key="1">
    <citation type="journal article" date="2023" name="Mol. Phylogenet. Evol.">
        <title>Genome-scale phylogeny and comparative genomics of the fungal order Sordariales.</title>
        <authorList>
            <person name="Hensen N."/>
            <person name="Bonometti L."/>
            <person name="Westerberg I."/>
            <person name="Brannstrom I.O."/>
            <person name="Guillou S."/>
            <person name="Cros-Aarteil S."/>
            <person name="Calhoun S."/>
            <person name="Haridas S."/>
            <person name="Kuo A."/>
            <person name="Mondo S."/>
            <person name="Pangilinan J."/>
            <person name="Riley R."/>
            <person name="LaButti K."/>
            <person name="Andreopoulos B."/>
            <person name="Lipzen A."/>
            <person name="Chen C."/>
            <person name="Yan M."/>
            <person name="Daum C."/>
            <person name="Ng V."/>
            <person name="Clum A."/>
            <person name="Steindorff A."/>
            <person name="Ohm R.A."/>
            <person name="Martin F."/>
            <person name="Silar P."/>
            <person name="Natvig D.O."/>
            <person name="Lalanne C."/>
            <person name="Gautier V."/>
            <person name="Ament-Velasquez S.L."/>
            <person name="Kruys A."/>
            <person name="Hutchinson M.I."/>
            <person name="Powell A.J."/>
            <person name="Barry K."/>
            <person name="Miller A.N."/>
            <person name="Grigoriev I.V."/>
            <person name="Debuchy R."/>
            <person name="Gladieux P."/>
            <person name="Hiltunen Thoren M."/>
            <person name="Johannesson H."/>
        </authorList>
    </citation>
    <scope>NUCLEOTIDE SEQUENCE</scope>
    <source>
        <strain evidence="4">CBS 315.58</strain>
    </source>
</reference>
<keyword evidence="2" id="KW-0408">Iron</keyword>
<sequence>MKKYFSQPLETKLLDSHGKATRGYVGEGTFSAVEKDDPSSSFEHLAIGCHELHQNQPNTLPSLFHQSHPGLVERYITTCEYIVDLLLSRLSSALHIPSLLGSHHDHTQPSDSILALLSYRDHLNHQRHTDLGSLTILFSDEWGLQVVSPSTGNWEWVEPQSQLAVINVGDTLRFLTGKKLYSCIHRVVRDGRAGMERKQRYSIAYLLRPGNDTVFRDSNEREVMMKEFVEQKYETYSAPHEVQDRDGVLTGGMEQVLAAAGIVQPMV</sequence>
<dbReference type="PANTHER" id="PTHR47990">
    <property type="entry name" value="2-OXOGLUTARATE (2OG) AND FE(II)-DEPENDENT OXYGENASE SUPERFAMILY PROTEIN-RELATED"/>
    <property type="match status" value="1"/>
</dbReference>
<dbReference type="Proteomes" id="UP001303160">
    <property type="component" value="Unassembled WGS sequence"/>
</dbReference>
<keyword evidence="2" id="KW-0560">Oxidoreductase</keyword>
<dbReference type="SUPFAM" id="SSF51197">
    <property type="entry name" value="Clavaminate synthase-like"/>
    <property type="match status" value="1"/>
</dbReference>
<dbReference type="InterPro" id="IPR044861">
    <property type="entry name" value="IPNS-like_FE2OG_OXY"/>
</dbReference>
<accession>A0AAN6XDL6</accession>
<evidence type="ECO:0000259" key="3">
    <source>
        <dbReference type="PROSITE" id="PS51471"/>
    </source>
</evidence>
<dbReference type="Pfam" id="PF03171">
    <property type="entry name" value="2OG-FeII_Oxy"/>
    <property type="match status" value="1"/>
</dbReference>